<evidence type="ECO:0000313" key="2">
    <source>
        <dbReference type="EMBL" id="KAK7200942.1"/>
    </source>
</evidence>
<proteinExistence type="predicted"/>
<comment type="caution">
    <text evidence="2">The sequence shown here is derived from an EMBL/GenBank/DDBJ whole genome shotgun (WGS) entry which is preliminary data.</text>
</comment>
<reference evidence="2 3" key="1">
    <citation type="journal article" date="2021" name="MBio">
        <title>A New Model Trypanosomatid, Novymonas esmeraldas: Genomic Perception of Its 'Candidatus Pandoraea novymonadis' Endosymbiont.</title>
        <authorList>
            <person name="Zakharova A."/>
            <person name="Saura A."/>
            <person name="Butenko A."/>
            <person name="Podesvova L."/>
            <person name="Warmusova S."/>
            <person name="Kostygov A.Y."/>
            <person name="Nenarokova A."/>
            <person name="Lukes J."/>
            <person name="Opperdoes F.R."/>
            <person name="Yurchenko V."/>
        </authorList>
    </citation>
    <scope>NUCLEOTIDE SEQUENCE [LARGE SCALE GENOMIC DNA]</scope>
    <source>
        <strain evidence="2 3">E262AT.01</strain>
    </source>
</reference>
<gene>
    <name evidence="2" type="ORF">NESM_000153200</name>
</gene>
<name>A0AAW0F2Z6_9TRYP</name>
<accession>A0AAW0F2Z6</accession>
<dbReference type="EMBL" id="JAECZO010000009">
    <property type="protein sequence ID" value="KAK7200942.1"/>
    <property type="molecule type" value="Genomic_DNA"/>
</dbReference>
<organism evidence="2 3">
    <name type="scientific">Novymonas esmeraldas</name>
    <dbReference type="NCBI Taxonomy" id="1808958"/>
    <lineage>
        <taxon>Eukaryota</taxon>
        <taxon>Discoba</taxon>
        <taxon>Euglenozoa</taxon>
        <taxon>Kinetoplastea</taxon>
        <taxon>Metakinetoplastina</taxon>
        <taxon>Trypanosomatida</taxon>
        <taxon>Trypanosomatidae</taxon>
        <taxon>Novymonas</taxon>
    </lineage>
</organism>
<dbReference type="AlphaFoldDB" id="A0AAW0F2Z6"/>
<evidence type="ECO:0000313" key="3">
    <source>
        <dbReference type="Proteomes" id="UP001430356"/>
    </source>
</evidence>
<evidence type="ECO:0000256" key="1">
    <source>
        <dbReference type="SAM" id="MobiDB-lite"/>
    </source>
</evidence>
<protein>
    <submittedName>
        <fullName evidence="2">Uncharacterized protein</fullName>
    </submittedName>
</protein>
<dbReference type="Proteomes" id="UP001430356">
    <property type="component" value="Unassembled WGS sequence"/>
</dbReference>
<feature type="region of interest" description="Disordered" evidence="1">
    <location>
        <begin position="345"/>
        <end position="370"/>
    </location>
</feature>
<sequence length="370" mass="39400">MERNSVHPADAAAKLPVRQKEVKFDSLCVSADDRYPEGTTAKLEERRGFRPNTKLYTTNVARARGRASGGTVDFTESLPILNEVLGEERASHAGRPRARQMRASEGNVDATPIARIRPKGSVARPLPAAAAAAANPSTRTLWVEGSSVLNQDVGLASAALTHLSDCVAQERRLKEEWEAARLAKVRALRAVVKVFMQSFTDHGTYARSTSISGKVLSDTLAVARCSVVTNALVGTVQVFLRAFRSRQLCAATASTSGAHPLPNVGRQGSAGLAMSFYSSGPGGTALSVDDSYASPSHSASDCLEEDEVSRLKQLYFDYFDCEAVSISSAAPSCSDTSLLAYGVPPTTSRPASSVSRSDQSSFSQYASKTM</sequence>
<keyword evidence="3" id="KW-1185">Reference proteome</keyword>